<sequence length="230" mass="25832">MGSVIEALWGFHLNSILKKEKDIPYELGWIYGHEYNDFACILRGEDWNPETKDGELFRVEVKSMVASADESKAHFDRLQHEFAENELLAVFLWDWKVIADQPKNVYPAILDYFVGYALPIAKLRDALHLERGGSFIQKGNCPDGCTIQNCTHVGEPLNASGVRERRSGPDSSKGAGVSYAANFGGMLRMLGSRGKNGKDILKNEYASDPTKARFIDFMARNFPRVARAIK</sequence>
<reference evidence="1 2" key="1">
    <citation type="submission" date="2016-10" db="EMBL/GenBank/DDBJ databases">
        <authorList>
            <person name="de Groot N.N."/>
        </authorList>
    </citation>
    <scope>NUCLEOTIDE SEQUENCE [LARGE SCALE GENOMIC DNA]</scope>
    <source>
        <strain evidence="1 2">B7-7</strain>
    </source>
</reference>
<proteinExistence type="predicted"/>
<evidence type="ECO:0000313" key="2">
    <source>
        <dbReference type="Proteomes" id="UP000199496"/>
    </source>
</evidence>
<dbReference type="AlphaFoldDB" id="A0A1H9DGV2"/>
<dbReference type="EMBL" id="FOFO01000017">
    <property type="protein sequence ID" value="SEQ12704.1"/>
    <property type="molecule type" value="Genomic_DNA"/>
</dbReference>
<evidence type="ECO:0000313" key="1">
    <source>
        <dbReference type="EMBL" id="SEQ12704.1"/>
    </source>
</evidence>
<dbReference type="OrthoDB" id="7056711at2"/>
<accession>A0A1H9DGV2</accession>
<gene>
    <name evidence="1" type="ORF">SAMN05421693_11767</name>
</gene>
<name>A0A1H9DGV2_9GAMM</name>
<dbReference type="Proteomes" id="UP000199496">
    <property type="component" value="Unassembled WGS sequence"/>
</dbReference>
<organism evidence="1 2">
    <name type="scientific">Ectothiorhodospira magna</name>
    <dbReference type="NCBI Taxonomy" id="867345"/>
    <lineage>
        <taxon>Bacteria</taxon>
        <taxon>Pseudomonadati</taxon>
        <taxon>Pseudomonadota</taxon>
        <taxon>Gammaproteobacteria</taxon>
        <taxon>Chromatiales</taxon>
        <taxon>Ectothiorhodospiraceae</taxon>
        <taxon>Ectothiorhodospira</taxon>
    </lineage>
</organism>
<keyword evidence="2" id="KW-1185">Reference proteome</keyword>
<dbReference type="RefSeq" id="WP_143339708.1">
    <property type="nucleotide sequence ID" value="NZ_FOFO01000017.1"/>
</dbReference>
<protein>
    <submittedName>
        <fullName evidence="1">Uncharacterized protein</fullName>
    </submittedName>
</protein>